<dbReference type="EC" id="3.1.1.-" evidence="5"/>
<evidence type="ECO:0000313" key="7">
    <source>
        <dbReference type="Proteomes" id="UP000053617"/>
    </source>
</evidence>
<dbReference type="EMBL" id="KN847482">
    <property type="protein sequence ID" value="KIX00579.1"/>
    <property type="molecule type" value="Genomic_DNA"/>
</dbReference>
<dbReference type="OrthoDB" id="3039123at2759"/>
<proteinExistence type="inferred from homology"/>
<keyword evidence="7" id="KW-1185">Reference proteome</keyword>
<dbReference type="GeneID" id="25297715"/>
<evidence type="ECO:0000256" key="5">
    <source>
        <dbReference type="RuleBase" id="RU361238"/>
    </source>
</evidence>
<accession>A0A0D2I487</accession>
<keyword evidence="1" id="KW-0719">Serine esterase</keyword>
<dbReference type="PANTHER" id="PTHR33938:SF8">
    <property type="entry name" value="CARBOXYLIC ESTER HYDROLASE"/>
    <property type="match status" value="1"/>
</dbReference>
<dbReference type="PANTHER" id="PTHR33938">
    <property type="entry name" value="FERULOYL ESTERASE B-RELATED"/>
    <property type="match status" value="1"/>
</dbReference>
<comment type="similarity">
    <text evidence="5">Belongs to the tannase family.</text>
</comment>
<evidence type="ECO:0000313" key="6">
    <source>
        <dbReference type="EMBL" id="KIX00579.1"/>
    </source>
</evidence>
<name>A0A0D2I487_9EURO</name>
<dbReference type="GO" id="GO:0052689">
    <property type="term" value="F:carboxylic ester hydrolase activity"/>
    <property type="evidence" value="ECO:0007669"/>
    <property type="project" value="UniProtKB-KW"/>
</dbReference>
<keyword evidence="3 5" id="KW-0378">Hydrolase</keyword>
<dbReference type="Pfam" id="PF07519">
    <property type="entry name" value="Tannase"/>
    <property type="match status" value="1"/>
</dbReference>
<gene>
    <name evidence="6" type="ORF">Z518_09644</name>
</gene>
<evidence type="ECO:0000256" key="4">
    <source>
        <dbReference type="ARBA" id="ARBA00023157"/>
    </source>
</evidence>
<protein>
    <recommendedName>
        <fullName evidence="5">Carboxylic ester hydrolase</fullName>
        <ecNumber evidence="5">3.1.1.-</ecNumber>
    </recommendedName>
</protein>
<dbReference type="STRING" id="1442369.A0A0D2I487"/>
<evidence type="ECO:0000256" key="2">
    <source>
        <dbReference type="ARBA" id="ARBA00022729"/>
    </source>
</evidence>
<keyword evidence="2" id="KW-0732">Signal</keyword>
<evidence type="ECO:0000256" key="3">
    <source>
        <dbReference type="ARBA" id="ARBA00022801"/>
    </source>
</evidence>
<reference evidence="6 7" key="1">
    <citation type="submission" date="2015-01" db="EMBL/GenBank/DDBJ databases">
        <title>The Genome Sequence of Rhinocladiella mackenzie CBS 650.93.</title>
        <authorList>
            <consortium name="The Broad Institute Genomics Platform"/>
            <person name="Cuomo C."/>
            <person name="de Hoog S."/>
            <person name="Gorbushina A."/>
            <person name="Stielow B."/>
            <person name="Teixiera M."/>
            <person name="Abouelleil A."/>
            <person name="Chapman S.B."/>
            <person name="Priest M."/>
            <person name="Young S.K."/>
            <person name="Wortman J."/>
            <person name="Nusbaum C."/>
            <person name="Birren B."/>
        </authorList>
    </citation>
    <scope>NUCLEOTIDE SEQUENCE [LARGE SCALE GENOMIC DNA]</scope>
    <source>
        <strain evidence="6 7">CBS 650.93</strain>
    </source>
</reference>
<dbReference type="Proteomes" id="UP000053617">
    <property type="component" value="Unassembled WGS sequence"/>
</dbReference>
<organism evidence="6 7">
    <name type="scientific">Rhinocladiella mackenziei CBS 650.93</name>
    <dbReference type="NCBI Taxonomy" id="1442369"/>
    <lineage>
        <taxon>Eukaryota</taxon>
        <taxon>Fungi</taxon>
        <taxon>Dikarya</taxon>
        <taxon>Ascomycota</taxon>
        <taxon>Pezizomycotina</taxon>
        <taxon>Eurotiomycetes</taxon>
        <taxon>Chaetothyriomycetidae</taxon>
        <taxon>Chaetothyriales</taxon>
        <taxon>Herpotrichiellaceae</taxon>
        <taxon>Rhinocladiella</taxon>
    </lineage>
</organism>
<dbReference type="HOGENOM" id="CLU_1732493_0_0_1"/>
<dbReference type="AlphaFoldDB" id="A0A0D2I487"/>
<sequence length="151" mass="15522">MANIGKAITQSYYGYLPQRSYFYGDSTGGRQGVMLAQSCEMDAMTDAAIAACDDKDGVVYGIISLPYLCDFDPHTLVGKSFDCNGASAVFSNAAADIVEAALSGPGSSTGKFQWYGIGKDAELGSSGIGLASTICAEVGGCKAAPFPIADN</sequence>
<keyword evidence="4" id="KW-1015">Disulfide bond</keyword>
<dbReference type="InterPro" id="IPR011118">
    <property type="entry name" value="Tannase/feruloyl_esterase"/>
</dbReference>
<dbReference type="RefSeq" id="XP_013267715.1">
    <property type="nucleotide sequence ID" value="XM_013412261.1"/>
</dbReference>
<dbReference type="VEuPathDB" id="FungiDB:Z518_09644"/>
<evidence type="ECO:0000256" key="1">
    <source>
        <dbReference type="ARBA" id="ARBA00022487"/>
    </source>
</evidence>